<keyword evidence="6 11" id="KW-0963">Cytoplasm</keyword>
<evidence type="ECO:0000256" key="8">
    <source>
        <dbReference type="ARBA" id="ARBA00023126"/>
    </source>
</evidence>
<dbReference type="SUPFAM" id="SSF51569">
    <property type="entry name" value="Aldolase"/>
    <property type="match status" value="1"/>
</dbReference>
<dbReference type="InterPro" id="IPR018225">
    <property type="entry name" value="Transaldolase_AS"/>
</dbReference>
<keyword evidence="13" id="KW-1185">Reference proteome</keyword>
<dbReference type="GO" id="GO:0006098">
    <property type="term" value="P:pentose-phosphate shunt"/>
    <property type="evidence" value="ECO:0007669"/>
    <property type="project" value="UniProtKB-UniRule"/>
</dbReference>
<comment type="similarity">
    <text evidence="4 11">Belongs to the transaldolase family. Type 2 subfamily.</text>
</comment>
<dbReference type="Pfam" id="PF00923">
    <property type="entry name" value="TAL_FSA"/>
    <property type="match status" value="1"/>
</dbReference>
<dbReference type="HAMAP" id="MF_00493">
    <property type="entry name" value="Transaldolase_2"/>
    <property type="match status" value="1"/>
</dbReference>
<dbReference type="NCBIfam" id="NF002881">
    <property type="entry name" value="PRK03343.1"/>
    <property type="match status" value="1"/>
</dbReference>
<sequence length="355" mass="38360">MSRIARIRELGQQVWLDNLSRELLASGQLARWINEDGVAGVTSNPAIFYNAISKDAGYQADLARLKQTEPDAERRFELLVLPDVVAACQMLRPLYDASKGEMGYVSFEVSPRLSHDAAGTLAAARRLWAEIGQPNAMIKIPATAAGVQAFEDAIADGINVNVTLMFSPKHVEDVFAAYQRGLQRRMDAGLPVDHIRSVASVFISRVDTLVDKSLPANAAALQGRIAIAAAKDAYAVWQDRFHGTGFAALRAKGAHPQTPLWASTGTKNPAYRDVLYVEELIGAETVNTVPDATLAAFADHGEARSSLGEGLTEARKQLAALQVAGLDLNVLGEQLQQEGLKLFDEAFDKLLVLVA</sequence>
<evidence type="ECO:0000256" key="6">
    <source>
        <dbReference type="ARBA" id="ARBA00022490"/>
    </source>
</evidence>
<dbReference type="NCBIfam" id="TIGR00876">
    <property type="entry name" value="tal_mycobact"/>
    <property type="match status" value="1"/>
</dbReference>
<dbReference type="RefSeq" id="WP_168876590.1">
    <property type="nucleotide sequence ID" value="NZ_JABAIM010000001.1"/>
</dbReference>
<comment type="catalytic activity">
    <reaction evidence="10 11">
        <text>D-sedoheptulose 7-phosphate + D-glyceraldehyde 3-phosphate = D-erythrose 4-phosphate + beta-D-fructose 6-phosphate</text>
        <dbReference type="Rhea" id="RHEA:17053"/>
        <dbReference type="ChEBI" id="CHEBI:16897"/>
        <dbReference type="ChEBI" id="CHEBI:57483"/>
        <dbReference type="ChEBI" id="CHEBI:57634"/>
        <dbReference type="ChEBI" id="CHEBI:59776"/>
        <dbReference type="EC" id="2.2.1.2"/>
    </reaction>
</comment>
<dbReference type="GO" id="GO:0005975">
    <property type="term" value="P:carbohydrate metabolic process"/>
    <property type="evidence" value="ECO:0007669"/>
    <property type="project" value="InterPro"/>
</dbReference>
<dbReference type="PANTHER" id="PTHR10683:SF31">
    <property type="entry name" value="TRANSALDOLASE"/>
    <property type="match status" value="1"/>
</dbReference>
<evidence type="ECO:0000256" key="10">
    <source>
        <dbReference type="ARBA" id="ARBA00048810"/>
    </source>
</evidence>
<dbReference type="AlphaFoldDB" id="A0A847SCY9"/>
<accession>A0A847SCY9</accession>
<dbReference type="PIRSF" id="PIRSF036915">
    <property type="entry name" value="Trnald_Bac_Plnt"/>
    <property type="match status" value="1"/>
</dbReference>
<evidence type="ECO:0000256" key="3">
    <source>
        <dbReference type="ARBA" id="ARBA00004857"/>
    </source>
</evidence>
<dbReference type="UniPathway" id="UPA00115">
    <property type="reaction ID" value="UER00414"/>
</dbReference>
<keyword evidence="7 11" id="KW-0808">Transferase</keyword>
<evidence type="ECO:0000256" key="7">
    <source>
        <dbReference type="ARBA" id="ARBA00022679"/>
    </source>
</evidence>
<evidence type="ECO:0000256" key="1">
    <source>
        <dbReference type="ARBA" id="ARBA00003518"/>
    </source>
</evidence>
<comment type="caution">
    <text evidence="12">The sequence shown here is derived from an EMBL/GenBank/DDBJ whole genome shotgun (WGS) entry which is preliminary data.</text>
</comment>
<evidence type="ECO:0000256" key="4">
    <source>
        <dbReference type="ARBA" id="ARBA00008426"/>
    </source>
</evidence>
<dbReference type="InterPro" id="IPR001585">
    <property type="entry name" value="TAL/FSA"/>
</dbReference>
<dbReference type="GO" id="GO:0005737">
    <property type="term" value="C:cytoplasm"/>
    <property type="evidence" value="ECO:0007669"/>
    <property type="project" value="UniProtKB-SubCell"/>
</dbReference>
<dbReference type="InterPro" id="IPR013785">
    <property type="entry name" value="Aldolase_TIM"/>
</dbReference>
<keyword evidence="8 11" id="KW-0570">Pentose shunt</keyword>
<name>A0A847SCY9_9NEIS</name>
<reference evidence="12 13" key="1">
    <citation type="submission" date="2020-04" db="EMBL/GenBank/DDBJ databases">
        <title>Draft genome of Leeia sp. IMCC25680.</title>
        <authorList>
            <person name="Song J."/>
            <person name="Cho J.-C."/>
        </authorList>
    </citation>
    <scope>NUCLEOTIDE SEQUENCE [LARGE SCALE GENOMIC DNA]</scope>
    <source>
        <strain evidence="12 13">IMCC25680</strain>
    </source>
</reference>
<dbReference type="GO" id="GO:0004801">
    <property type="term" value="F:transaldolase activity"/>
    <property type="evidence" value="ECO:0007669"/>
    <property type="project" value="UniProtKB-UniRule"/>
</dbReference>
<keyword evidence="9 11" id="KW-0704">Schiff base</keyword>
<dbReference type="Proteomes" id="UP000587991">
    <property type="component" value="Unassembled WGS sequence"/>
</dbReference>
<dbReference type="PROSITE" id="PS01054">
    <property type="entry name" value="TRANSALDOLASE_1"/>
    <property type="match status" value="1"/>
</dbReference>
<evidence type="ECO:0000313" key="12">
    <source>
        <dbReference type="EMBL" id="NLR75028.1"/>
    </source>
</evidence>
<evidence type="ECO:0000256" key="5">
    <source>
        <dbReference type="ARBA" id="ARBA00013151"/>
    </source>
</evidence>
<proteinExistence type="inferred from homology"/>
<evidence type="ECO:0000256" key="2">
    <source>
        <dbReference type="ARBA" id="ARBA00004496"/>
    </source>
</evidence>
<dbReference type="EMBL" id="JABAIM010000001">
    <property type="protein sequence ID" value="NLR75028.1"/>
    <property type="molecule type" value="Genomic_DNA"/>
</dbReference>
<protein>
    <recommendedName>
        <fullName evidence="5 11">Transaldolase</fullName>
        <ecNumber evidence="5 11">2.2.1.2</ecNumber>
    </recommendedName>
</protein>
<comment type="function">
    <text evidence="1 11">Transaldolase is important for the balance of metabolites in the pentose-phosphate pathway.</text>
</comment>
<dbReference type="EC" id="2.2.1.2" evidence="5 11"/>
<dbReference type="Gene3D" id="3.20.20.70">
    <property type="entry name" value="Aldolase class I"/>
    <property type="match status" value="1"/>
</dbReference>
<evidence type="ECO:0000256" key="11">
    <source>
        <dbReference type="HAMAP-Rule" id="MF_00493"/>
    </source>
</evidence>
<evidence type="ECO:0000313" key="13">
    <source>
        <dbReference type="Proteomes" id="UP000587991"/>
    </source>
</evidence>
<comment type="subcellular location">
    <subcellularLocation>
        <location evidence="2 11">Cytoplasm</location>
    </subcellularLocation>
</comment>
<gene>
    <name evidence="11 12" type="primary">tal</name>
    <name evidence="12" type="ORF">HF682_07640</name>
</gene>
<feature type="active site" description="Schiff-base intermediate with substrate" evidence="11">
    <location>
        <position position="139"/>
    </location>
</feature>
<comment type="pathway">
    <text evidence="3 11">Carbohydrate degradation; pentose phosphate pathway; D-glyceraldehyde 3-phosphate and beta-D-fructose 6-phosphate from D-ribose 5-phosphate and D-xylulose 5-phosphate (non-oxidative stage): step 2/3.</text>
</comment>
<dbReference type="CDD" id="cd00955">
    <property type="entry name" value="Transaldolase_like"/>
    <property type="match status" value="1"/>
</dbReference>
<organism evidence="12 13">
    <name type="scientific">Leeia aquatica</name>
    <dbReference type="NCBI Taxonomy" id="2725557"/>
    <lineage>
        <taxon>Bacteria</taxon>
        <taxon>Pseudomonadati</taxon>
        <taxon>Pseudomonadota</taxon>
        <taxon>Betaproteobacteria</taxon>
        <taxon>Neisseriales</taxon>
        <taxon>Leeiaceae</taxon>
        <taxon>Leeia</taxon>
    </lineage>
</organism>
<dbReference type="PANTHER" id="PTHR10683">
    <property type="entry name" value="TRANSALDOLASE"/>
    <property type="match status" value="1"/>
</dbReference>
<dbReference type="InterPro" id="IPR004732">
    <property type="entry name" value="Transaldolase_2"/>
</dbReference>
<evidence type="ECO:0000256" key="9">
    <source>
        <dbReference type="ARBA" id="ARBA00023270"/>
    </source>
</evidence>